<evidence type="ECO:0000313" key="3">
    <source>
        <dbReference type="Proteomes" id="UP000437068"/>
    </source>
</evidence>
<gene>
    <name evidence="2" type="ORF">PF001_g29790</name>
</gene>
<sequence>MAVVSVLVPCFVAASPDSAPSPVRATSSPSPVRATSSSSRPPSASSCPRRWSTRTYRAAAIAGRTVATYLAALSSSFAFVSSPIRCTTAAMPSSARPTLAVTVRVAASFTRAPSSRLALVSAAAVSFPSLGSPPLSASIVSPPSLPITSRTVA</sequence>
<evidence type="ECO:0000256" key="1">
    <source>
        <dbReference type="SAM" id="MobiDB-lite"/>
    </source>
</evidence>
<evidence type="ECO:0000313" key="2">
    <source>
        <dbReference type="EMBL" id="KAE9268117.1"/>
    </source>
</evidence>
<dbReference type="EMBL" id="QXGE01005229">
    <property type="protein sequence ID" value="KAE9268117.1"/>
    <property type="molecule type" value="Genomic_DNA"/>
</dbReference>
<feature type="region of interest" description="Disordered" evidence="1">
    <location>
        <begin position="15"/>
        <end position="49"/>
    </location>
</feature>
<feature type="compositionally biased region" description="Low complexity" evidence="1">
    <location>
        <begin position="27"/>
        <end position="49"/>
    </location>
</feature>
<accession>A0A6A4B6Y5</accession>
<dbReference type="Proteomes" id="UP000437068">
    <property type="component" value="Unassembled WGS sequence"/>
</dbReference>
<proteinExistence type="predicted"/>
<reference evidence="2 3" key="1">
    <citation type="submission" date="2018-08" db="EMBL/GenBank/DDBJ databases">
        <title>Genomic investigation of the strawberry pathogen Phytophthora fragariae indicates pathogenicity is determined by transcriptional variation in three key races.</title>
        <authorList>
            <person name="Adams T.M."/>
            <person name="Armitage A.D."/>
            <person name="Sobczyk M.K."/>
            <person name="Bates H.J."/>
            <person name="Dunwell J.M."/>
            <person name="Nellist C.F."/>
            <person name="Harrison R.J."/>
        </authorList>
    </citation>
    <scope>NUCLEOTIDE SEQUENCE [LARGE SCALE GENOMIC DNA]</scope>
    <source>
        <strain evidence="2 3">A4</strain>
    </source>
</reference>
<protein>
    <submittedName>
        <fullName evidence="2">Uncharacterized protein</fullName>
    </submittedName>
</protein>
<name>A0A6A4B6Y5_9STRA</name>
<organism evidence="2 3">
    <name type="scientific">Phytophthora fragariae</name>
    <dbReference type="NCBI Taxonomy" id="53985"/>
    <lineage>
        <taxon>Eukaryota</taxon>
        <taxon>Sar</taxon>
        <taxon>Stramenopiles</taxon>
        <taxon>Oomycota</taxon>
        <taxon>Peronosporomycetes</taxon>
        <taxon>Peronosporales</taxon>
        <taxon>Peronosporaceae</taxon>
        <taxon>Phytophthora</taxon>
    </lineage>
</organism>
<comment type="caution">
    <text evidence="2">The sequence shown here is derived from an EMBL/GenBank/DDBJ whole genome shotgun (WGS) entry which is preliminary data.</text>
</comment>
<dbReference type="AlphaFoldDB" id="A0A6A4B6Y5"/>